<dbReference type="HOGENOM" id="CLU_3134428_0_0_3"/>
<reference evidence="1 2" key="1">
    <citation type="submission" date="2008-07" db="EMBL/GenBank/DDBJ databases">
        <authorList>
            <person name="Tandeau de Marsac N."/>
            <person name="Ferriera S."/>
            <person name="Johnson J."/>
            <person name="Kravitz S."/>
            <person name="Beeson K."/>
            <person name="Sutton G."/>
            <person name="Rogers Y.-H."/>
            <person name="Friedman R."/>
            <person name="Frazier M."/>
            <person name="Venter J.C."/>
        </authorList>
    </citation>
    <scope>NUCLEOTIDE SEQUENCE [LARGE SCALE GENOMIC DNA]</scope>
    <source>
        <strain evidence="1 2">PCC 7420</strain>
    </source>
</reference>
<dbReference type="Proteomes" id="UP000003835">
    <property type="component" value="Unassembled WGS sequence"/>
</dbReference>
<accession>B4VT23</accession>
<protein>
    <submittedName>
        <fullName evidence="1">Uncharacterized protein</fullName>
    </submittedName>
</protein>
<dbReference type="AlphaFoldDB" id="B4VT23"/>
<keyword evidence="2" id="KW-1185">Reference proteome</keyword>
<name>B4VT23_9CYAN</name>
<organism evidence="1 2">
    <name type="scientific">Coleofasciculus chthonoplastes PCC 7420</name>
    <dbReference type="NCBI Taxonomy" id="118168"/>
    <lineage>
        <taxon>Bacteria</taxon>
        <taxon>Bacillati</taxon>
        <taxon>Cyanobacteriota</taxon>
        <taxon>Cyanophyceae</taxon>
        <taxon>Coleofasciculales</taxon>
        <taxon>Coleofasciculaceae</taxon>
        <taxon>Coleofasciculus</taxon>
    </lineage>
</organism>
<proteinExistence type="predicted"/>
<gene>
    <name evidence="1" type="ORF">MC7420_723</name>
</gene>
<sequence>MGSVETRHGASLRSTCTHRGGVWLPLTPISGVTLASHKLTVGTFQAALA</sequence>
<evidence type="ECO:0000313" key="2">
    <source>
        <dbReference type="Proteomes" id="UP000003835"/>
    </source>
</evidence>
<evidence type="ECO:0000313" key="1">
    <source>
        <dbReference type="EMBL" id="EDX74849.1"/>
    </source>
</evidence>
<dbReference type="EMBL" id="DS989851">
    <property type="protein sequence ID" value="EDX74849.1"/>
    <property type="molecule type" value="Genomic_DNA"/>
</dbReference>